<dbReference type="EMBL" id="BTGU01000004">
    <property type="protein sequence ID" value="GMN33685.1"/>
    <property type="molecule type" value="Genomic_DNA"/>
</dbReference>
<dbReference type="Gene3D" id="3.20.20.80">
    <property type="entry name" value="Glycosidases"/>
    <property type="match status" value="2"/>
</dbReference>
<evidence type="ECO:0000256" key="2">
    <source>
        <dbReference type="ARBA" id="ARBA00022801"/>
    </source>
</evidence>
<dbReference type="GO" id="GO:0007163">
    <property type="term" value="P:establishment or maintenance of cell polarity"/>
    <property type="evidence" value="ECO:0007669"/>
    <property type="project" value="TreeGrafter"/>
</dbReference>
<dbReference type="PROSITE" id="PS00659">
    <property type="entry name" value="GLYCOSYL_HYDROL_F5"/>
    <property type="match status" value="1"/>
</dbReference>
<evidence type="ECO:0000313" key="8">
    <source>
        <dbReference type="Proteomes" id="UP001187192"/>
    </source>
</evidence>
<name>A0AA88CVQ5_FICCA</name>
<keyword evidence="3 4" id="KW-0326">Glycosidase</keyword>
<feature type="domain" description="Glycoside hydrolase family 5" evidence="5">
    <location>
        <begin position="196"/>
        <end position="317"/>
    </location>
</feature>
<dbReference type="PANTHER" id="PTHR10551:SF13">
    <property type="entry name" value="GLUCAN 1,3-BETA-GLUCOSIDASE ARB_04467-RELATED"/>
    <property type="match status" value="1"/>
</dbReference>
<dbReference type="InterPro" id="IPR057232">
    <property type="entry name" value="DUF7910"/>
</dbReference>
<dbReference type="GO" id="GO:0015629">
    <property type="term" value="C:actin cytoskeleton"/>
    <property type="evidence" value="ECO:0007669"/>
    <property type="project" value="TreeGrafter"/>
</dbReference>
<dbReference type="InterPro" id="IPR008999">
    <property type="entry name" value="Actin-crosslinking"/>
</dbReference>
<dbReference type="Gene3D" id="2.80.10.50">
    <property type="match status" value="1"/>
</dbReference>
<proteinExistence type="inferred from homology"/>
<evidence type="ECO:0000256" key="4">
    <source>
        <dbReference type="RuleBase" id="RU361153"/>
    </source>
</evidence>
<comment type="caution">
    <text evidence="7">The sequence shown here is derived from an EMBL/GenBank/DDBJ whole genome shotgun (WGS) entry which is preliminary data.</text>
</comment>
<dbReference type="InterPro" id="IPR001547">
    <property type="entry name" value="Glyco_hydro_5"/>
</dbReference>
<evidence type="ECO:0000313" key="7">
    <source>
        <dbReference type="EMBL" id="GMN33685.1"/>
    </source>
</evidence>
<dbReference type="InterPro" id="IPR017853">
    <property type="entry name" value="GH"/>
</dbReference>
<gene>
    <name evidence="7" type="ORF">TIFTF001_004296</name>
</gene>
<keyword evidence="2 4" id="KW-0378">Hydrolase</keyword>
<reference evidence="7" key="1">
    <citation type="submission" date="2023-07" db="EMBL/GenBank/DDBJ databases">
        <title>draft genome sequence of fig (Ficus carica).</title>
        <authorList>
            <person name="Takahashi T."/>
            <person name="Nishimura K."/>
        </authorList>
    </citation>
    <scope>NUCLEOTIDE SEQUENCE</scope>
</reference>
<evidence type="ECO:0008006" key="9">
    <source>
        <dbReference type="Google" id="ProtNLM"/>
    </source>
</evidence>
<dbReference type="SUPFAM" id="SSF51445">
    <property type="entry name" value="(Trans)glycosidases"/>
    <property type="match status" value="1"/>
</dbReference>
<keyword evidence="8" id="KW-1185">Reference proteome</keyword>
<dbReference type="InterPro" id="IPR010431">
    <property type="entry name" value="Fascin"/>
</dbReference>
<feature type="domain" description="DUF7910" evidence="6">
    <location>
        <begin position="32"/>
        <end position="168"/>
    </location>
</feature>
<evidence type="ECO:0000259" key="5">
    <source>
        <dbReference type="Pfam" id="PF00150"/>
    </source>
</evidence>
<evidence type="ECO:0000259" key="6">
    <source>
        <dbReference type="Pfam" id="PF25490"/>
    </source>
</evidence>
<organism evidence="7 8">
    <name type="scientific">Ficus carica</name>
    <name type="common">Common fig</name>
    <dbReference type="NCBI Taxonomy" id="3494"/>
    <lineage>
        <taxon>Eukaryota</taxon>
        <taxon>Viridiplantae</taxon>
        <taxon>Streptophyta</taxon>
        <taxon>Embryophyta</taxon>
        <taxon>Tracheophyta</taxon>
        <taxon>Spermatophyta</taxon>
        <taxon>Magnoliopsida</taxon>
        <taxon>eudicotyledons</taxon>
        <taxon>Gunneridae</taxon>
        <taxon>Pentapetalae</taxon>
        <taxon>rosids</taxon>
        <taxon>fabids</taxon>
        <taxon>Rosales</taxon>
        <taxon>Moraceae</taxon>
        <taxon>Ficeae</taxon>
        <taxon>Ficus</taxon>
    </lineage>
</organism>
<dbReference type="Pfam" id="PF25490">
    <property type="entry name" value="DUF7910"/>
    <property type="match status" value="1"/>
</dbReference>
<evidence type="ECO:0000256" key="3">
    <source>
        <dbReference type="ARBA" id="ARBA00023295"/>
    </source>
</evidence>
<dbReference type="PANTHER" id="PTHR10551">
    <property type="entry name" value="FASCIN"/>
    <property type="match status" value="1"/>
</dbReference>
<dbReference type="GO" id="GO:0000272">
    <property type="term" value="P:polysaccharide catabolic process"/>
    <property type="evidence" value="ECO:0007669"/>
    <property type="project" value="InterPro"/>
</dbReference>
<dbReference type="GO" id="GO:0004553">
    <property type="term" value="F:hydrolase activity, hydrolyzing O-glycosyl compounds"/>
    <property type="evidence" value="ECO:0007669"/>
    <property type="project" value="InterPro"/>
</dbReference>
<evidence type="ECO:0000256" key="1">
    <source>
        <dbReference type="ARBA" id="ARBA00005641"/>
    </source>
</evidence>
<sequence>MAQNLPLKAVNLGNWLVAEMWMEPSLFDGIPNNDLLDGTQIQLKSTKVNRYLTAENGGGSIVVANRESADDWETFRLWRISENTFNLRVFNKQFVQKDQNARAVAVNNVPGGWETFEIERKADDRNRVHIKASNGLYIQVKSDTVVTADYSGLGWEDSSPSVFIMTSVRNKLHGEYQLTNGLGPDRARQVLQEHRNTYITEEDFRFISSNGLNAVRIPVGWWIAFDPNPPKPFVGGSLPALDNAFSWAQKYGMKVIIDLHAAQGSQNGWEHSGTRDGYQEWGDAQISDTVAVIDFLAKRYANHPRLIAIELLNEPLAPGVNLDTLKSGLHHVVIDEHYYNLFTEHFKSLNVQQHIDFIYNQRSSNLGAKTTSNGPLSFVGEWTAEWDVQGATMQDYQRFAKAMLDVYGRATFGWAYWSYKNQYNHWSLK</sequence>
<accession>A0AA88CVQ5</accession>
<dbReference type="FunFam" id="2.80.10.50:FF:000056">
    <property type="entry name" value="Glucan 1,3-beta-glucosidase A"/>
    <property type="match status" value="1"/>
</dbReference>
<dbReference type="GO" id="GO:0005737">
    <property type="term" value="C:cytoplasm"/>
    <property type="evidence" value="ECO:0007669"/>
    <property type="project" value="TreeGrafter"/>
</dbReference>
<dbReference type="GO" id="GO:0051015">
    <property type="term" value="F:actin filament binding"/>
    <property type="evidence" value="ECO:0007669"/>
    <property type="project" value="InterPro"/>
</dbReference>
<dbReference type="Pfam" id="PF00150">
    <property type="entry name" value="Cellulase"/>
    <property type="match status" value="1"/>
</dbReference>
<dbReference type="InterPro" id="IPR018087">
    <property type="entry name" value="Glyco_hydro_5_CS"/>
</dbReference>
<comment type="similarity">
    <text evidence="1 4">Belongs to the glycosyl hydrolase 5 (cellulase A) family.</text>
</comment>
<dbReference type="SUPFAM" id="SSF50405">
    <property type="entry name" value="Actin-crosslinking proteins"/>
    <property type="match status" value="1"/>
</dbReference>
<dbReference type="GO" id="GO:0016477">
    <property type="term" value="P:cell migration"/>
    <property type="evidence" value="ECO:0007669"/>
    <property type="project" value="TreeGrafter"/>
</dbReference>
<dbReference type="GO" id="GO:0051017">
    <property type="term" value="P:actin filament bundle assembly"/>
    <property type="evidence" value="ECO:0007669"/>
    <property type="project" value="TreeGrafter"/>
</dbReference>
<dbReference type="CDD" id="cd00257">
    <property type="entry name" value="beta-trefoil_FSCN-like"/>
    <property type="match status" value="1"/>
</dbReference>
<dbReference type="Proteomes" id="UP001187192">
    <property type="component" value="Unassembled WGS sequence"/>
</dbReference>
<dbReference type="AlphaFoldDB" id="A0AA88CVQ5"/>
<protein>
    <recommendedName>
        <fullName evidence="9">Mannan endo-1,4-beta-mannosidase</fullName>
    </recommendedName>
</protein>